<proteinExistence type="inferred from homology"/>
<keyword evidence="6" id="KW-0285">Flavoprotein</keyword>
<dbReference type="GO" id="GO:0110142">
    <property type="term" value="C:ubiquinone biosynthesis complex"/>
    <property type="evidence" value="ECO:0007669"/>
    <property type="project" value="UniProtKB-ARBA"/>
</dbReference>
<evidence type="ECO:0000256" key="4">
    <source>
        <dbReference type="ARBA" id="ARBA00005349"/>
    </source>
</evidence>
<dbReference type="GO" id="GO:0071949">
    <property type="term" value="F:FAD binding"/>
    <property type="evidence" value="ECO:0007669"/>
    <property type="project" value="InterPro"/>
</dbReference>
<protein>
    <submittedName>
        <fullName evidence="12">2-octaprenyl-3-methyl-6-methoxy-1,4-benzoquinol hydroxylase</fullName>
    </submittedName>
</protein>
<evidence type="ECO:0000256" key="5">
    <source>
        <dbReference type="ARBA" id="ARBA00022490"/>
    </source>
</evidence>
<keyword evidence="8" id="KW-0274">FAD</keyword>
<dbReference type="InterPro" id="IPR036188">
    <property type="entry name" value="FAD/NAD-bd_sf"/>
</dbReference>
<dbReference type="InterPro" id="IPR002938">
    <property type="entry name" value="FAD-bd"/>
</dbReference>
<comment type="cofactor">
    <cofactor evidence="1">
        <name>FAD</name>
        <dbReference type="ChEBI" id="CHEBI:57692"/>
    </cofactor>
</comment>
<evidence type="ECO:0000256" key="2">
    <source>
        <dbReference type="ARBA" id="ARBA00004496"/>
    </source>
</evidence>
<comment type="pathway">
    <text evidence="3">Cofactor biosynthesis; ubiquinone biosynthesis.</text>
</comment>
<dbReference type="UniPathway" id="UPA00232"/>
<dbReference type="PANTHER" id="PTHR43876">
    <property type="entry name" value="UBIQUINONE BIOSYNTHESIS MONOOXYGENASE COQ6, MITOCHONDRIAL"/>
    <property type="match status" value="1"/>
</dbReference>
<reference evidence="12 13" key="1">
    <citation type="submission" date="2018-11" db="EMBL/GenBank/DDBJ databases">
        <title>Vibrio LJC006 sp. nov., isolated from seawater during the bloom of the enteromorpha.</title>
        <authorList>
            <person name="Liang J."/>
        </authorList>
    </citation>
    <scope>NUCLEOTIDE SEQUENCE [LARGE SCALE GENOMIC DNA]</scope>
    <source>
        <strain evidence="12 13">LJC006</strain>
    </source>
</reference>
<dbReference type="Proteomes" id="UP000281112">
    <property type="component" value="Unassembled WGS sequence"/>
</dbReference>
<dbReference type="PANTHER" id="PTHR43876:SF10">
    <property type="entry name" value="3-DEMETHOXYUBIQUINOL 3-HYDROXYLASE"/>
    <property type="match status" value="1"/>
</dbReference>
<dbReference type="Gene3D" id="3.50.50.60">
    <property type="entry name" value="FAD/NAD(P)-binding domain"/>
    <property type="match status" value="2"/>
</dbReference>
<dbReference type="GO" id="GO:0005737">
    <property type="term" value="C:cytoplasm"/>
    <property type="evidence" value="ECO:0007669"/>
    <property type="project" value="UniProtKB-SubCell"/>
</dbReference>
<organism evidence="12 13">
    <name type="scientific">Vibrio viridaestus</name>
    <dbReference type="NCBI Taxonomy" id="2487322"/>
    <lineage>
        <taxon>Bacteria</taxon>
        <taxon>Pseudomonadati</taxon>
        <taxon>Pseudomonadota</taxon>
        <taxon>Gammaproteobacteria</taxon>
        <taxon>Vibrionales</taxon>
        <taxon>Vibrionaceae</taxon>
        <taxon>Vibrio</taxon>
    </lineage>
</organism>
<keyword evidence="9" id="KW-0560">Oxidoreductase</keyword>
<comment type="caution">
    <text evidence="12">The sequence shown here is derived from an EMBL/GenBank/DDBJ whole genome shotgun (WGS) entry which is preliminary data.</text>
</comment>
<keyword evidence="13" id="KW-1185">Reference proteome</keyword>
<dbReference type="InterPro" id="IPR010971">
    <property type="entry name" value="UbiH/COQ6"/>
</dbReference>
<evidence type="ECO:0000256" key="1">
    <source>
        <dbReference type="ARBA" id="ARBA00001974"/>
    </source>
</evidence>
<feature type="domain" description="FAD-binding" evidence="11">
    <location>
        <begin position="4"/>
        <end position="314"/>
    </location>
</feature>
<keyword evidence="5" id="KW-0963">Cytoplasm</keyword>
<dbReference type="PRINTS" id="PR00420">
    <property type="entry name" value="RNGMNOXGNASE"/>
</dbReference>
<evidence type="ECO:0000256" key="10">
    <source>
        <dbReference type="ARBA" id="ARBA00023033"/>
    </source>
</evidence>
<dbReference type="RefSeq" id="WP_124938011.1">
    <property type="nucleotide sequence ID" value="NZ_RJVQ01000006.1"/>
</dbReference>
<name>A0A3N9TEL6_9VIBR</name>
<sequence>MKEHQIVIVGGGMVGAATALGFAQQGLDVAIVENKIPLPYEPEQKVDLRISAISMATVNLLQDLGIWSTLESMRLCPYRRLETWEHPECRTRFHSDDIGEEQLGYMVENRILQLALWEHMQKLPSLSLYCPDSLQDIIDDRQSDAVIVSLDSGEKIRTQWVIGADGANSKVRQLSGIGVTAWDYRQHCMLINIETESDQQDITWQQFFPSGPRSFLPFVGHQGSLVWYDSPNRIKQLMAMNNLQLKREIESSFPDELGAFTVLDKGSFPLTRRHAQTYYKGRVIIIGDAAHTINPLAGQGVNLGFKDVSVLLEEFRKAGDVSESVARQYYRRRVVDNLAMQSGMDFFYKTFSNNLPPLKFARNALLKLAELSGPVKKEVLKYAIGLK</sequence>
<dbReference type="EMBL" id="RJVQ01000006">
    <property type="protein sequence ID" value="RQW62470.1"/>
    <property type="molecule type" value="Genomic_DNA"/>
</dbReference>
<accession>A0A3N9TEL6</accession>
<dbReference type="NCBIfam" id="NF006460">
    <property type="entry name" value="PRK08849.1"/>
    <property type="match status" value="1"/>
</dbReference>
<dbReference type="GO" id="GO:0006744">
    <property type="term" value="P:ubiquinone biosynthetic process"/>
    <property type="evidence" value="ECO:0007669"/>
    <property type="project" value="UniProtKB-UniPathway"/>
</dbReference>
<keyword evidence="7" id="KW-0831">Ubiquinone biosynthesis</keyword>
<gene>
    <name evidence="12" type="ORF">EES38_14980</name>
</gene>
<evidence type="ECO:0000256" key="6">
    <source>
        <dbReference type="ARBA" id="ARBA00022630"/>
    </source>
</evidence>
<evidence type="ECO:0000256" key="8">
    <source>
        <dbReference type="ARBA" id="ARBA00022827"/>
    </source>
</evidence>
<dbReference type="Pfam" id="PF01494">
    <property type="entry name" value="FAD_binding_3"/>
    <property type="match status" value="1"/>
</dbReference>
<keyword evidence="10" id="KW-0503">Monooxygenase</keyword>
<evidence type="ECO:0000313" key="12">
    <source>
        <dbReference type="EMBL" id="RQW62470.1"/>
    </source>
</evidence>
<dbReference type="NCBIfam" id="TIGR01988">
    <property type="entry name" value="Ubi-OHases"/>
    <property type="match status" value="1"/>
</dbReference>
<evidence type="ECO:0000313" key="13">
    <source>
        <dbReference type="Proteomes" id="UP000281112"/>
    </source>
</evidence>
<comment type="similarity">
    <text evidence="4">Belongs to the UbiH/COQ6 family.</text>
</comment>
<evidence type="ECO:0000256" key="3">
    <source>
        <dbReference type="ARBA" id="ARBA00004749"/>
    </source>
</evidence>
<dbReference type="OrthoDB" id="9769565at2"/>
<dbReference type="GO" id="GO:0008682">
    <property type="term" value="F:3-demethoxyubiquinol 3-hydroxylase activity"/>
    <property type="evidence" value="ECO:0007669"/>
    <property type="project" value="TreeGrafter"/>
</dbReference>
<evidence type="ECO:0000256" key="7">
    <source>
        <dbReference type="ARBA" id="ARBA00022688"/>
    </source>
</evidence>
<evidence type="ECO:0000256" key="9">
    <source>
        <dbReference type="ARBA" id="ARBA00023002"/>
    </source>
</evidence>
<dbReference type="InterPro" id="IPR051205">
    <property type="entry name" value="UbiH/COQ6_monooxygenase"/>
</dbReference>
<evidence type="ECO:0000259" key="11">
    <source>
        <dbReference type="Pfam" id="PF01494"/>
    </source>
</evidence>
<dbReference type="SUPFAM" id="SSF51905">
    <property type="entry name" value="FAD/NAD(P)-binding domain"/>
    <property type="match status" value="1"/>
</dbReference>
<dbReference type="AlphaFoldDB" id="A0A3N9TEL6"/>
<dbReference type="FunFam" id="3.50.50.60:FF:000048">
    <property type="entry name" value="2-octaprenyl-3-methyl-6-methoxy-1,4-benzoquinol hydroxylase"/>
    <property type="match status" value="1"/>
</dbReference>
<comment type="subcellular location">
    <subcellularLocation>
        <location evidence="2">Cytoplasm</location>
    </subcellularLocation>
</comment>